<dbReference type="RefSeq" id="WP_337717680.1">
    <property type="nucleotide sequence ID" value="NZ_JBBEGL010000008.1"/>
</dbReference>
<evidence type="ECO:0000256" key="3">
    <source>
        <dbReference type="ARBA" id="ARBA00022840"/>
    </source>
</evidence>
<dbReference type="PANTHER" id="PTHR19375">
    <property type="entry name" value="HEAT SHOCK PROTEIN 70KDA"/>
    <property type="match status" value="1"/>
</dbReference>
<feature type="compositionally biased region" description="Low complexity" evidence="7">
    <location>
        <begin position="578"/>
        <end position="599"/>
    </location>
</feature>
<keyword evidence="5" id="KW-0143">Chaperone</keyword>
<dbReference type="Proteomes" id="UP001370100">
    <property type="component" value="Unassembled WGS sequence"/>
</dbReference>
<dbReference type="InterPro" id="IPR013126">
    <property type="entry name" value="Hsp_70_fam"/>
</dbReference>
<dbReference type="InterPro" id="IPR043129">
    <property type="entry name" value="ATPase_NBD"/>
</dbReference>
<dbReference type="PROSITE" id="PS01036">
    <property type="entry name" value="HSP70_3"/>
    <property type="match status" value="1"/>
</dbReference>
<feature type="compositionally biased region" description="Pro residues" evidence="7">
    <location>
        <begin position="483"/>
        <end position="492"/>
    </location>
</feature>
<evidence type="ECO:0000256" key="2">
    <source>
        <dbReference type="ARBA" id="ARBA00022741"/>
    </source>
</evidence>
<keyword evidence="3 6" id="KW-0067">ATP-binding</keyword>
<organism evidence="8 9">
    <name type="scientific">Actinomycetospora aeridis</name>
    <dbReference type="NCBI Taxonomy" id="3129231"/>
    <lineage>
        <taxon>Bacteria</taxon>
        <taxon>Bacillati</taxon>
        <taxon>Actinomycetota</taxon>
        <taxon>Actinomycetes</taxon>
        <taxon>Pseudonocardiales</taxon>
        <taxon>Pseudonocardiaceae</taxon>
        <taxon>Actinomycetospora</taxon>
    </lineage>
</organism>
<comment type="similarity">
    <text evidence="1 6">Belongs to the heat shock protein 70 family.</text>
</comment>
<evidence type="ECO:0000256" key="1">
    <source>
        <dbReference type="ARBA" id="ARBA00007381"/>
    </source>
</evidence>
<gene>
    <name evidence="8" type="ORF">WCD41_25185</name>
</gene>
<evidence type="ECO:0000313" key="8">
    <source>
        <dbReference type="EMBL" id="MEJ2889777.1"/>
    </source>
</evidence>
<dbReference type="EMBL" id="JBBEGL010000008">
    <property type="protein sequence ID" value="MEJ2889777.1"/>
    <property type="molecule type" value="Genomic_DNA"/>
</dbReference>
<proteinExistence type="inferred from homology"/>
<dbReference type="Gene3D" id="3.90.640.10">
    <property type="entry name" value="Actin, Chain A, domain 4"/>
    <property type="match status" value="1"/>
</dbReference>
<dbReference type="SUPFAM" id="SSF53067">
    <property type="entry name" value="Actin-like ATPase domain"/>
    <property type="match status" value="2"/>
</dbReference>
<dbReference type="Gene3D" id="3.30.420.40">
    <property type="match status" value="2"/>
</dbReference>
<feature type="compositionally biased region" description="Acidic residues" evidence="7">
    <location>
        <begin position="553"/>
        <end position="567"/>
    </location>
</feature>
<keyword evidence="2 6" id="KW-0547">Nucleotide-binding</keyword>
<accession>A0ABU8ND09</accession>
<evidence type="ECO:0000313" key="9">
    <source>
        <dbReference type="Proteomes" id="UP001370100"/>
    </source>
</evidence>
<sequence length="599" mass="60606">MTYDLGIDLGTTYTAAAVLRDGGAHPETVTLGSRLAVVPSVVYRGPDGTVLVGESAERRAGDEPDRVVREVKRRLGDDVPPVVGGEPWPAEDVAAAIVTWVLGRVAEREGGPARRIVVTHPATWGDFRRTRLRTALGAAGLADVELLAEPHAAVLGHAALRRPATVGGPSGAEVTTAVYDLGGGTFDAAVARRAPDGTVTLLGTPRGLDRVGGIDFDEAVLAHVRDEVAEALADLDPDAPESWQALHRLRRDCVEAKEGLSADTEVVVPVVLPSGHRTVRLGRADFEARIHGTVAATVEEFLAALADAGVTPSEVDHVLLAGGSSTIPLVARLLTEALGRPVAADADPLTVVALGAAVAAHGVDDEAVPTVVRGPERPASTITGLFDADEPEEDEPPRRGRRLLVASGVLAAVVAVAVTVPLPLDDAVGDSVRGALHDAFGTPPAALTAPPAPAATVVARPLGEVTPLGPTDPALPGGGPVSGPGPVPPPGTGPVGAPAVAPAAAPATVAEPAVARTAAAPERPVTVEATPAAVTEPDPPSSPAEEAPAETPAADEPEPTGEPDPPVEETRSVEEPAETSTASPSSSSPASSPAPEETT</sequence>
<dbReference type="PRINTS" id="PR00301">
    <property type="entry name" value="HEATSHOCK70"/>
</dbReference>
<evidence type="ECO:0000256" key="7">
    <source>
        <dbReference type="SAM" id="MobiDB-lite"/>
    </source>
</evidence>
<feature type="compositionally biased region" description="Low complexity" evidence="7">
    <location>
        <begin position="543"/>
        <end position="552"/>
    </location>
</feature>
<dbReference type="Pfam" id="PF00012">
    <property type="entry name" value="HSP70"/>
    <property type="match status" value="2"/>
</dbReference>
<evidence type="ECO:0000256" key="6">
    <source>
        <dbReference type="RuleBase" id="RU003322"/>
    </source>
</evidence>
<feature type="region of interest" description="Disordered" evidence="7">
    <location>
        <begin position="463"/>
        <end position="599"/>
    </location>
</feature>
<dbReference type="InterPro" id="IPR018181">
    <property type="entry name" value="Heat_shock_70_CS"/>
</dbReference>
<comment type="caution">
    <text evidence="8">The sequence shown here is derived from an EMBL/GenBank/DDBJ whole genome shotgun (WGS) entry which is preliminary data.</text>
</comment>
<feature type="region of interest" description="Disordered" evidence="7">
    <location>
        <begin position="374"/>
        <end position="398"/>
    </location>
</feature>
<feature type="compositionally biased region" description="Low complexity" evidence="7">
    <location>
        <begin position="495"/>
        <end position="526"/>
    </location>
</feature>
<name>A0ABU8ND09_9PSEU</name>
<keyword evidence="4" id="KW-0346">Stress response</keyword>
<keyword evidence="9" id="KW-1185">Reference proteome</keyword>
<reference evidence="8 9" key="1">
    <citation type="submission" date="2024-03" db="EMBL/GenBank/DDBJ databases">
        <title>Actinomycetospora sp. OC33-EN06, a novel actinomycete isolated from wild orchid (Aerides multiflora).</title>
        <authorList>
            <person name="Suriyachadkun C."/>
        </authorList>
    </citation>
    <scope>NUCLEOTIDE SEQUENCE [LARGE SCALE GENOMIC DNA]</scope>
    <source>
        <strain evidence="8 9">OC33-EN06</strain>
    </source>
</reference>
<protein>
    <submittedName>
        <fullName evidence="8">Hsp70 family protein</fullName>
    </submittedName>
</protein>
<evidence type="ECO:0000256" key="5">
    <source>
        <dbReference type="ARBA" id="ARBA00023186"/>
    </source>
</evidence>
<evidence type="ECO:0000256" key="4">
    <source>
        <dbReference type="ARBA" id="ARBA00023016"/>
    </source>
</evidence>